<dbReference type="KEGG" id="llu:AKJ09_06437"/>
<name>A0A0K1Q1W7_9BACT</name>
<organism evidence="2 3">
    <name type="scientific">Labilithrix luteola</name>
    <dbReference type="NCBI Taxonomy" id="1391654"/>
    <lineage>
        <taxon>Bacteria</taxon>
        <taxon>Pseudomonadati</taxon>
        <taxon>Myxococcota</taxon>
        <taxon>Polyangia</taxon>
        <taxon>Polyangiales</taxon>
        <taxon>Labilitrichaceae</taxon>
        <taxon>Labilithrix</taxon>
    </lineage>
</organism>
<feature type="chain" id="PRO_5005466437" description="Outer membrane protein beta-barrel domain-containing protein" evidence="1">
    <location>
        <begin position="19"/>
        <end position="214"/>
    </location>
</feature>
<dbReference type="STRING" id="1391654.AKJ09_06437"/>
<keyword evidence="1" id="KW-0732">Signal</keyword>
<dbReference type="RefSeq" id="WP_146651172.1">
    <property type="nucleotide sequence ID" value="NZ_CP012333.1"/>
</dbReference>
<dbReference type="OrthoDB" id="5514804at2"/>
<evidence type="ECO:0000313" key="2">
    <source>
        <dbReference type="EMBL" id="AKU99773.1"/>
    </source>
</evidence>
<feature type="signal peptide" evidence="1">
    <location>
        <begin position="1"/>
        <end position="18"/>
    </location>
</feature>
<reference evidence="2 3" key="1">
    <citation type="submission" date="2015-08" db="EMBL/GenBank/DDBJ databases">
        <authorList>
            <person name="Babu N.S."/>
            <person name="Beckwith C.J."/>
            <person name="Beseler K.G."/>
            <person name="Brison A."/>
            <person name="Carone J.V."/>
            <person name="Caskin T.P."/>
            <person name="Diamond M."/>
            <person name="Durham M.E."/>
            <person name="Foxe J.M."/>
            <person name="Go M."/>
            <person name="Henderson B.A."/>
            <person name="Jones I.B."/>
            <person name="McGettigan J.A."/>
            <person name="Micheletti S.J."/>
            <person name="Nasrallah M.E."/>
            <person name="Ortiz D."/>
            <person name="Piller C.R."/>
            <person name="Privatt S.R."/>
            <person name="Schneider S.L."/>
            <person name="Sharp S."/>
            <person name="Smith T.C."/>
            <person name="Stanton J.D."/>
            <person name="Ullery H.E."/>
            <person name="Wilson R.J."/>
            <person name="Serrano M.G."/>
            <person name="Buck G."/>
            <person name="Lee V."/>
            <person name="Wang Y."/>
            <person name="Carvalho R."/>
            <person name="Voegtly L."/>
            <person name="Shi R."/>
            <person name="Duckworth R."/>
            <person name="Johnson A."/>
            <person name="Loviza R."/>
            <person name="Walstead R."/>
            <person name="Shah Z."/>
            <person name="Kiflezghi M."/>
            <person name="Wade K."/>
            <person name="Ball S.L."/>
            <person name="Bradley K.W."/>
            <person name="Asai D.J."/>
            <person name="Bowman C.A."/>
            <person name="Russell D.A."/>
            <person name="Pope W.H."/>
            <person name="Jacobs-Sera D."/>
            <person name="Hendrix R.W."/>
            <person name="Hatfull G.F."/>
        </authorList>
    </citation>
    <scope>NUCLEOTIDE SEQUENCE [LARGE SCALE GENOMIC DNA]</scope>
    <source>
        <strain evidence="2 3">DSM 27648</strain>
    </source>
</reference>
<dbReference type="EMBL" id="CP012333">
    <property type="protein sequence ID" value="AKU99773.1"/>
    <property type="molecule type" value="Genomic_DNA"/>
</dbReference>
<dbReference type="AlphaFoldDB" id="A0A0K1Q1W7"/>
<protein>
    <recommendedName>
        <fullName evidence="4">Outer membrane protein beta-barrel domain-containing protein</fullName>
    </recommendedName>
</protein>
<accession>A0A0K1Q1W7</accession>
<evidence type="ECO:0008006" key="4">
    <source>
        <dbReference type="Google" id="ProtNLM"/>
    </source>
</evidence>
<keyword evidence="3" id="KW-1185">Reference proteome</keyword>
<sequence length="214" mass="22358">MKPRFAVALAFSSSLAFAGAARASDAEVDPSHGRIEGDVAAVGAAGLTFGPTAPRLAGDVRFRYLSTAGLFATYEDGPAIGSASDPRRVLAVGIELRPLFLARWFQGRETGNAYFDLTLDSFALELGAVFLQPAGGDFASKPGLQAGLGLELPIFPNATGPLVGVHGGCRWSNDALGGGPIQGPVDRALYLMLVVGWQQVFGGHLVDFDDRAPR</sequence>
<gene>
    <name evidence="2" type="ORF">AKJ09_06437</name>
</gene>
<evidence type="ECO:0000256" key="1">
    <source>
        <dbReference type="SAM" id="SignalP"/>
    </source>
</evidence>
<proteinExistence type="predicted"/>
<dbReference type="Proteomes" id="UP000064967">
    <property type="component" value="Chromosome"/>
</dbReference>
<evidence type="ECO:0000313" key="3">
    <source>
        <dbReference type="Proteomes" id="UP000064967"/>
    </source>
</evidence>